<keyword evidence="7 10" id="KW-1133">Transmembrane helix</keyword>
<dbReference type="Pfam" id="PF00664">
    <property type="entry name" value="ABC_membrane"/>
    <property type="match status" value="1"/>
</dbReference>
<evidence type="ECO:0000256" key="9">
    <source>
        <dbReference type="SAM" id="Coils"/>
    </source>
</evidence>
<feature type="transmembrane region" description="Helical" evidence="10">
    <location>
        <begin position="262"/>
        <end position="282"/>
    </location>
</feature>
<accession>A0AAX2JBX6</accession>
<keyword evidence="4 10" id="KW-0812">Transmembrane</keyword>
<evidence type="ECO:0000256" key="7">
    <source>
        <dbReference type="ARBA" id="ARBA00022989"/>
    </source>
</evidence>
<comment type="subcellular location">
    <subcellularLocation>
        <location evidence="1">Cell membrane</location>
        <topology evidence="1">Multi-pass membrane protein</topology>
    </subcellularLocation>
</comment>
<dbReference type="InterPro" id="IPR036640">
    <property type="entry name" value="ABC1_TM_sf"/>
</dbReference>
<organism evidence="13 14">
    <name type="scientific">Fusobacterium ulcerans</name>
    <dbReference type="NCBI Taxonomy" id="861"/>
    <lineage>
        <taxon>Bacteria</taxon>
        <taxon>Fusobacteriati</taxon>
        <taxon>Fusobacteriota</taxon>
        <taxon>Fusobacteriia</taxon>
        <taxon>Fusobacteriales</taxon>
        <taxon>Fusobacteriaceae</taxon>
        <taxon>Fusobacterium</taxon>
    </lineage>
</organism>
<dbReference type="PROSITE" id="PS50893">
    <property type="entry name" value="ABC_TRANSPORTER_2"/>
    <property type="match status" value="1"/>
</dbReference>
<feature type="domain" description="ABC transmembrane type-1" evidence="12">
    <location>
        <begin position="18"/>
        <end position="288"/>
    </location>
</feature>
<dbReference type="Gene3D" id="3.40.50.300">
    <property type="entry name" value="P-loop containing nucleotide triphosphate hydrolases"/>
    <property type="match status" value="1"/>
</dbReference>
<dbReference type="PROSITE" id="PS00211">
    <property type="entry name" value="ABC_TRANSPORTER_1"/>
    <property type="match status" value="1"/>
</dbReference>
<keyword evidence="3" id="KW-1003">Cell membrane</keyword>
<dbReference type="EMBL" id="LS483487">
    <property type="protein sequence ID" value="SQJ06900.1"/>
    <property type="molecule type" value="Genomic_DNA"/>
</dbReference>
<keyword evidence="6 13" id="KW-0067">ATP-binding</keyword>
<dbReference type="Pfam" id="PF00005">
    <property type="entry name" value="ABC_tran"/>
    <property type="match status" value="1"/>
</dbReference>
<evidence type="ECO:0000313" key="14">
    <source>
        <dbReference type="Proteomes" id="UP000249008"/>
    </source>
</evidence>
<evidence type="ECO:0000313" key="13">
    <source>
        <dbReference type="EMBL" id="SQJ06900.1"/>
    </source>
</evidence>
<evidence type="ECO:0000256" key="4">
    <source>
        <dbReference type="ARBA" id="ARBA00022692"/>
    </source>
</evidence>
<dbReference type="AlphaFoldDB" id="A0AAX2JBX6"/>
<keyword evidence="2" id="KW-0813">Transport</keyword>
<dbReference type="InterPro" id="IPR003593">
    <property type="entry name" value="AAA+_ATPase"/>
</dbReference>
<evidence type="ECO:0000256" key="2">
    <source>
        <dbReference type="ARBA" id="ARBA00022448"/>
    </source>
</evidence>
<dbReference type="RefSeq" id="WP_005981695.1">
    <property type="nucleotide sequence ID" value="NZ_CABKNW010000005.1"/>
</dbReference>
<keyword evidence="9" id="KW-0175">Coiled coil</keyword>
<dbReference type="SMART" id="SM00382">
    <property type="entry name" value="AAA"/>
    <property type="match status" value="1"/>
</dbReference>
<keyword evidence="5" id="KW-0547">Nucleotide-binding</keyword>
<dbReference type="GO" id="GO:0034040">
    <property type="term" value="F:ATPase-coupled lipid transmembrane transporter activity"/>
    <property type="evidence" value="ECO:0007669"/>
    <property type="project" value="TreeGrafter"/>
</dbReference>
<dbReference type="SUPFAM" id="SSF90123">
    <property type="entry name" value="ABC transporter transmembrane region"/>
    <property type="match status" value="1"/>
</dbReference>
<evidence type="ECO:0000256" key="1">
    <source>
        <dbReference type="ARBA" id="ARBA00004651"/>
    </source>
</evidence>
<dbReference type="SUPFAM" id="SSF52540">
    <property type="entry name" value="P-loop containing nucleoside triphosphate hydrolases"/>
    <property type="match status" value="1"/>
</dbReference>
<name>A0AAX2JBX6_9FUSO</name>
<dbReference type="InterPro" id="IPR011527">
    <property type="entry name" value="ABC1_TM_dom"/>
</dbReference>
<gene>
    <name evidence="13" type="primary">msbA</name>
    <name evidence="13" type="ORF">NCTC12112_02130</name>
</gene>
<feature type="transmembrane region" description="Helical" evidence="10">
    <location>
        <begin position="175"/>
        <end position="195"/>
    </location>
</feature>
<dbReference type="PANTHER" id="PTHR24221">
    <property type="entry name" value="ATP-BINDING CASSETTE SUB-FAMILY B"/>
    <property type="match status" value="1"/>
</dbReference>
<dbReference type="GO" id="GO:0005886">
    <property type="term" value="C:plasma membrane"/>
    <property type="evidence" value="ECO:0007669"/>
    <property type="project" value="UniProtKB-SubCell"/>
</dbReference>
<feature type="transmembrane region" description="Helical" evidence="10">
    <location>
        <begin position="288"/>
        <end position="306"/>
    </location>
</feature>
<dbReference type="Proteomes" id="UP000249008">
    <property type="component" value="Chromosome 1"/>
</dbReference>
<reference evidence="13 14" key="1">
    <citation type="submission" date="2018-06" db="EMBL/GenBank/DDBJ databases">
        <authorList>
            <consortium name="Pathogen Informatics"/>
            <person name="Doyle S."/>
        </authorList>
    </citation>
    <scope>NUCLEOTIDE SEQUENCE [LARGE SCALE GENOMIC DNA]</scope>
    <source>
        <strain evidence="13 14">NCTC12112</strain>
    </source>
</reference>
<dbReference type="InterPro" id="IPR017871">
    <property type="entry name" value="ABC_transporter-like_CS"/>
</dbReference>
<evidence type="ECO:0000256" key="8">
    <source>
        <dbReference type="ARBA" id="ARBA00023136"/>
    </source>
</evidence>
<dbReference type="InterPro" id="IPR027417">
    <property type="entry name" value="P-loop_NTPase"/>
</dbReference>
<evidence type="ECO:0000256" key="5">
    <source>
        <dbReference type="ARBA" id="ARBA00022741"/>
    </source>
</evidence>
<dbReference type="PANTHER" id="PTHR24221:SF654">
    <property type="entry name" value="ATP-BINDING CASSETTE SUB-FAMILY B MEMBER 6"/>
    <property type="match status" value="1"/>
</dbReference>
<evidence type="ECO:0000256" key="3">
    <source>
        <dbReference type="ARBA" id="ARBA00022475"/>
    </source>
</evidence>
<proteinExistence type="predicted"/>
<dbReference type="InterPro" id="IPR003439">
    <property type="entry name" value="ABC_transporter-like_ATP-bd"/>
</dbReference>
<keyword evidence="13" id="KW-0378">Hydrolase</keyword>
<dbReference type="KEGG" id="ful:C4N20_01265"/>
<dbReference type="EC" id="3.6.3.-" evidence="13"/>
<dbReference type="CDD" id="cd18553">
    <property type="entry name" value="ABC_6TM_PglK_like"/>
    <property type="match status" value="1"/>
</dbReference>
<evidence type="ECO:0000256" key="10">
    <source>
        <dbReference type="SAM" id="Phobius"/>
    </source>
</evidence>
<dbReference type="FunFam" id="3.40.50.300:FF:000299">
    <property type="entry name" value="ABC transporter ATP-binding protein/permease"/>
    <property type="match status" value="1"/>
</dbReference>
<feature type="transmembrane region" description="Helical" evidence="10">
    <location>
        <begin position="143"/>
        <end position="169"/>
    </location>
</feature>
<dbReference type="GeneID" id="78453418"/>
<feature type="transmembrane region" description="Helical" evidence="10">
    <location>
        <begin position="72"/>
        <end position="98"/>
    </location>
</feature>
<evidence type="ECO:0000259" key="11">
    <source>
        <dbReference type="PROSITE" id="PS50893"/>
    </source>
</evidence>
<dbReference type="GO" id="GO:0016887">
    <property type="term" value="F:ATP hydrolysis activity"/>
    <property type="evidence" value="ECO:0007669"/>
    <property type="project" value="InterPro"/>
</dbReference>
<evidence type="ECO:0000256" key="6">
    <source>
        <dbReference type="ARBA" id="ARBA00022840"/>
    </source>
</evidence>
<protein>
    <submittedName>
        <fullName evidence="13">Lipid A export ATP-binding/permease protein MsbA</fullName>
        <ecNumber evidence="13">3.6.3.-</ecNumber>
    </submittedName>
</protein>
<feature type="domain" description="ABC transporter" evidence="11">
    <location>
        <begin position="351"/>
        <end position="571"/>
    </location>
</feature>
<dbReference type="CDD" id="cd03228">
    <property type="entry name" value="ABCC_MRP_Like"/>
    <property type="match status" value="1"/>
</dbReference>
<evidence type="ECO:0000259" key="12">
    <source>
        <dbReference type="PROSITE" id="PS50929"/>
    </source>
</evidence>
<feature type="coiled-coil region" evidence="9">
    <location>
        <begin position="323"/>
        <end position="350"/>
    </location>
</feature>
<dbReference type="Gene3D" id="1.20.1560.10">
    <property type="entry name" value="ABC transporter type 1, transmembrane domain"/>
    <property type="match status" value="1"/>
</dbReference>
<dbReference type="GO" id="GO:0140359">
    <property type="term" value="F:ABC-type transporter activity"/>
    <property type="evidence" value="ECO:0007669"/>
    <property type="project" value="InterPro"/>
</dbReference>
<keyword evidence="8 10" id="KW-0472">Membrane</keyword>
<dbReference type="GO" id="GO:0005524">
    <property type="term" value="F:ATP binding"/>
    <property type="evidence" value="ECO:0007669"/>
    <property type="project" value="UniProtKB-KW"/>
</dbReference>
<sequence length="571" mass="66405">MIKKIKKLFSKNEMKKLLGITVFSIIISLSEVVGLSTIVPFMAMVTNQNIIFENKYLKVIYSFFNFESTKNFIFYFGITIIIIFLIKNILNIFFNYILVSFSRNSYYQFTCKLMENYLKYPYQNFIKKNSNDLMKNITTEANLLVILIQNFLMMLSEICVVFFIYLVMLYVDLKITLFVTVFMGINILLIKHLILNKTKKWGIERSKAIEEYYQIIGSTFGNYKFIKLQSNDEKIMNNFQNSCNKYIKVDKKYMSSQPVPRLILEFLGFSIVVVLIIFSVIMYDENGLAKIMPIISIFFIGLYRILPSVNRIITHYQGILFYRKSLDIIVDELENEVENIENNPIEFNKNIELKDVCFEFEKGKEVLKNINLNIFKGEKVAFVGESGSGKTTLVDLITGLYKPKNGNVYLDDTKLEDKNIGYWRQSIGYIPQEVYLFDGTIADNVVFNREYNEERLIESLKKARIWEFLKKKEGIKTVVGDRGIMLSGGQKQRIAIARALYDNPEVLVLDEATSALDNETEEEIMKEIYDVSKDRTLIIVAHRLTTLKDCDRIFVISNGEVGRIVKSVEEL</sequence>
<dbReference type="InterPro" id="IPR039421">
    <property type="entry name" value="Type_1_exporter"/>
</dbReference>
<dbReference type="PROSITE" id="PS50929">
    <property type="entry name" value="ABC_TM1F"/>
    <property type="match status" value="1"/>
</dbReference>